<feature type="domain" description="Choloylglycine hydrolase/NAAA C-terminal" evidence="4">
    <location>
        <begin position="24"/>
        <end position="386"/>
    </location>
</feature>
<gene>
    <name evidence="5" type="ORF">C2E21_6146</name>
</gene>
<evidence type="ECO:0000256" key="3">
    <source>
        <dbReference type="SAM" id="SignalP"/>
    </source>
</evidence>
<evidence type="ECO:0000256" key="2">
    <source>
        <dbReference type="ARBA" id="ARBA00022801"/>
    </source>
</evidence>
<protein>
    <submittedName>
        <fullName evidence="5">Choloylglycine hydrolase</fullName>
    </submittedName>
</protein>
<reference evidence="5 6" key="1">
    <citation type="journal article" date="2018" name="Plant J.">
        <title>Genome sequences of Chlorella sorokiniana UTEX 1602 and Micractinium conductrix SAG 241.80: implications to maltose excretion by a green alga.</title>
        <authorList>
            <person name="Arriola M.B."/>
            <person name="Velmurugan N."/>
            <person name="Zhang Y."/>
            <person name="Plunkett M.H."/>
            <person name="Hondzo H."/>
            <person name="Barney B.M."/>
        </authorList>
    </citation>
    <scope>NUCLEOTIDE SEQUENCE [LARGE SCALE GENOMIC DNA]</scope>
    <source>
        <strain evidence="6">UTEX 1602</strain>
    </source>
</reference>
<evidence type="ECO:0000259" key="4">
    <source>
        <dbReference type="Pfam" id="PF02275"/>
    </source>
</evidence>
<sequence length="451" mass="48530">MVGGARVCGAALALLLCATSCLACSSVSYTDGKGTMVSARNMDFTGLPPLAVSYVPSGLNDTFVPVWGLLYSTLGKTYTRKYNYACVTPSRKVMYDAAAAAFPAWAKKVDISNWPGICNDGLNSAGLSLSLQWQLDTTNVPAYNPLKPGPSVDQADFANYVLANFGSVADLKAAFDAGLTVSWNPLFTPAAKLGLKTGFIPCHWGIWDSTGASLVVEFSNKMNVYVNNVGVLTNNPLFPQQLQYLQAVSAAAAGPPNNQPPLTPSLHGTTFYPSPGSFNSSDRFARLAMLKSTANLVPWQQAYNFISPGFALPGSTNPSIQAALSLINSVYLPKGMDDTGGVGPKEADWTIFQTIRDHTRGRYYWRVANTPLWSMVKLNRVNWDALRACKSVGGVLMLPSPQWALDMSSASNLRKLKRFARVDQARLTTCLGGCITIQDAASLYTCVHNCL</sequence>
<dbReference type="OrthoDB" id="63199at2759"/>
<dbReference type="InterPro" id="IPR052193">
    <property type="entry name" value="Peptidase_C59"/>
</dbReference>
<organism evidence="5 6">
    <name type="scientific">Chlorella sorokiniana</name>
    <name type="common">Freshwater green alga</name>
    <dbReference type="NCBI Taxonomy" id="3076"/>
    <lineage>
        <taxon>Eukaryota</taxon>
        <taxon>Viridiplantae</taxon>
        <taxon>Chlorophyta</taxon>
        <taxon>core chlorophytes</taxon>
        <taxon>Trebouxiophyceae</taxon>
        <taxon>Chlorellales</taxon>
        <taxon>Chlorellaceae</taxon>
        <taxon>Chlorella clade</taxon>
        <taxon>Chlorella</taxon>
    </lineage>
</organism>
<accession>A0A2P6TLK1</accession>
<dbReference type="AlphaFoldDB" id="A0A2P6TLK1"/>
<dbReference type="Gene3D" id="3.60.60.10">
    <property type="entry name" value="Penicillin V Acylase, Chain A"/>
    <property type="match status" value="1"/>
</dbReference>
<dbReference type="Proteomes" id="UP000239899">
    <property type="component" value="Unassembled WGS sequence"/>
</dbReference>
<feature type="signal peptide" evidence="3">
    <location>
        <begin position="1"/>
        <end position="23"/>
    </location>
</feature>
<keyword evidence="3" id="KW-0732">Signal</keyword>
<evidence type="ECO:0000313" key="5">
    <source>
        <dbReference type="EMBL" id="PRW45126.1"/>
    </source>
</evidence>
<dbReference type="PANTHER" id="PTHR35527">
    <property type="entry name" value="CHOLOYLGLYCINE HYDROLASE"/>
    <property type="match status" value="1"/>
</dbReference>
<dbReference type="Pfam" id="PF02275">
    <property type="entry name" value="CBAH"/>
    <property type="match status" value="1"/>
</dbReference>
<evidence type="ECO:0000256" key="1">
    <source>
        <dbReference type="ARBA" id="ARBA00006625"/>
    </source>
</evidence>
<dbReference type="GO" id="GO:0016787">
    <property type="term" value="F:hydrolase activity"/>
    <property type="evidence" value="ECO:0007669"/>
    <property type="project" value="UniProtKB-KW"/>
</dbReference>
<comment type="caution">
    <text evidence="5">The sequence shown here is derived from an EMBL/GenBank/DDBJ whole genome shotgun (WGS) entry which is preliminary data.</text>
</comment>
<proteinExistence type="inferred from homology"/>
<evidence type="ECO:0000313" key="6">
    <source>
        <dbReference type="Proteomes" id="UP000239899"/>
    </source>
</evidence>
<dbReference type="SUPFAM" id="SSF56235">
    <property type="entry name" value="N-terminal nucleophile aminohydrolases (Ntn hydrolases)"/>
    <property type="match status" value="1"/>
</dbReference>
<feature type="chain" id="PRO_5015164162" evidence="3">
    <location>
        <begin position="24"/>
        <end position="451"/>
    </location>
</feature>
<dbReference type="PANTHER" id="PTHR35527:SF2">
    <property type="entry name" value="HYDROLASE"/>
    <property type="match status" value="1"/>
</dbReference>
<dbReference type="InterPro" id="IPR029055">
    <property type="entry name" value="Ntn_hydrolases_N"/>
</dbReference>
<comment type="similarity">
    <text evidence="1">Belongs to the peptidase C59 family.</text>
</comment>
<dbReference type="InterPro" id="IPR029132">
    <property type="entry name" value="CBAH/NAAA_C"/>
</dbReference>
<keyword evidence="2 5" id="KW-0378">Hydrolase</keyword>
<dbReference type="EMBL" id="LHPG02000012">
    <property type="protein sequence ID" value="PRW45126.1"/>
    <property type="molecule type" value="Genomic_DNA"/>
</dbReference>
<name>A0A2P6TLK1_CHLSO</name>
<keyword evidence="6" id="KW-1185">Reference proteome</keyword>